<dbReference type="InterPro" id="IPR013154">
    <property type="entry name" value="ADH-like_N"/>
</dbReference>
<proteinExistence type="predicted"/>
<dbReference type="PANTHER" id="PTHR48106:SF18">
    <property type="entry name" value="QUINONE OXIDOREDUCTASE PIG3"/>
    <property type="match status" value="1"/>
</dbReference>
<dbReference type="RefSeq" id="WP_248601745.1">
    <property type="nucleotide sequence ID" value="NZ_CAXMLZ010000002.1"/>
</dbReference>
<organism evidence="4 5">
    <name type="scientific">Apilactobacillus xinyiensis</name>
    <dbReference type="NCBI Taxonomy" id="2841032"/>
    <lineage>
        <taxon>Bacteria</taxon>
        <taxon>Bacillati</taxon>
        <taxon>Bacillota</taxon>
        <taxon>Bacilli</taxon>
        <taxon>Lactobacillales</taxon>
        <taxon>Lactobacillaceae</taxon>
        <taxon>Apilactobacillus</taxon>
    </lineage>
</organism>
<keyword evidence="1" id="KW-0521">NADP</keyword>
<dbReference type="InterPro" id="IPR036291">
    <property type="entry name" value="NAD(P)-bd_dom_sf"/>
</dbReference>
<dbReference type="SUPFAM" id="SSF51735">
    <property type="entry name" value="NAD(P)-binding Rossmann-fold domains"/>
    <property type="match status" value="1"/>
</dbReference>
<protein>
    <submittedName>
        <fullName evidence="4">NAD(P)H-quinone oxidoreductase</fullName>
    </submittedName>
</protein>
<dbReference type="InterPro" id="IPR014189">
    <property type="entry name" value="Quinone_OxRdtase_PIG3"/>
</dbReference>
<gene>
    <name evidence="4" type="ORF">LNP07_04935</name>
</gene>
<dbReference type="PANTHER" id="PTHR48106">
    <property type="entry name" value="QUINONE OXIDOREDUCTASE PIG3-RELATED"/>
    <property type="match status" value="1"/>
</dbReference>
<dbReference type="Pfam" id="PF00107">
    <property type="entry name" value="ADH_zinc_N"/>
    <property type="match status" value="1"/>
</dbReference>
<dbReference type="Gene3D" id="3.90.180.10">
    <property type="entry name" value="Medium-chain alcohol dehydrogenases, catalytic domain"/>
    <property type="match status" value="1"/>
</dbReference>
<evidence type="ECO:0000313" key="4">
    <source>
        <dbReference type="EMBL" id="MCK8624858.1"/>
    </source>
</evidence>
<accession>A0ABT0I2A7</accession>
<dbReference type="EMBL" id="JAJIAO010000004">
    <property type="protein sequence ID" value="MCK8624858.1"/>
    <property type="molecule type" value="Genomic_DNA"/>
</dbReference>
<dbReference type="InterPro" id="IPR011032">
    <property type="entry name" value="GroES-like_sf"/>
</dbReference>
<dbReference type="InterPro" id="IPR020843">
    <property type="entry name" value="ER"/>
</dbReference>
<keyword evidence="2" id="KW-0560">Oxidoreductase</keyword>
<dbReference type="Gene3D" id="3.40.50.720">
    <property type="entry name" value="NAD(P)-binding Rossmann-like Domain"/>
    <property type="match status" value="1"/>
</dbReference>
<dbReference type="SMART" id="SM00829">
    <property type="entry name" value="PKS_ER"/>
    <property type="match status" value="1"/>
</dbReference>
<comment type="caution">
    <text evidence="4">The sequence shown here is derived from an EMBL/GenBank/DDBJ whole genome shotgun (WGS) entry which is preliminary data.</text>
</comment>
<evidence type="ECO:0000313" key="5">
    <source>
        <dbReference type="Proteomes" id="UP001522905"/>
    </source>
</evidence>
<reference evidence="4 5" key="1">
    <citation type="submission" date="2021-11" db="EMBL/GenBank/DDBJ databases">
        <title>Comparative genomics of bee honey and flower isolates.</title>
        <authorList>
            <person name="Bechtner J.D."/>
            <person name="Gallus M.K."/>
            <person name="Ehrmann M."/>
        </authorList>
    </citation>
    <scope>NUCLEOTIDE SEQUENCE [LARGE SCALE GENOMIC DNA]</scope>
    <source>
        <strain evidence="4 5">M161</strain>
    </source>
</reference>
<dbReference type="Pfam" id="PF08240">
    <property type="entry name" value="ADH_N"/>
    <property type="match status" value="1"/>
</dbReference>
<dbReference type="NCBIfam" id="TIGR02824">
    <property type="entry name" value="quinone_pig3"/>
    <property type="match status" value="1"/>
</dbReference>
<evidence type="ECO:0000256" key="2">
    <source>
        <dbReference type="ARBA" id="ARBA00023002"/>
    </source>
</evidence>
<evidence type="ECO:0000259" key="3">
    <source>
        <dbReference type="SMART" id="SM00829"/>
    </source>
</evidence>
<name>A0ABT0I2A7_9LACO</name>
<feature type="domain" description="Enoyl reductase (ER)" evidence="3">
    <location>
        <begin position="13"/>
        <end position="317"/>
    </location>
</feature>
<dbReference type="SUPFAM" id="SSF50129">
    <property type="entry name" value="GroES-like"/>
    <property type="match status" value="1"/>
</dbReference>
<dbReference type="CDD" id="cd05276">
    <property type="entry name" value="p53_inducible_oxidoreductase"/>
    <property type="match status" value="1"/>
</dbReference>
<dbReference type="InterPro" id="IPR013149">
    <property type="entry name" value="ADH-like_C"/>
</dbReference>
<sequence>MKIITSKSVNKRKVIENADIPTIVDGQVLIKIHNAGINQLDLTQAQNFKKIDEKILGVEISGEIVASKSDQVAVGQRVAALLDQGGYAEYVATSASRVMPIPDDINYRQAASIPESYLSAYQALFNIGKLENNQSVLIHAGDSSVGLAAIQLAKNLTNAKVITTSSGDKTKLCVNNGADNSINYETQNFAEEVSTLTNEQGVNLILDFVGASYFQQNIDSLAIDGKLVLIGNLDSNEVKKVDLLQIIMKRLTITGTLLSSRSDTYKDQLIESFNQNTKSLFDEQALTPTFNKVFQMEDVKLAYKYINSNQNVGKVLLEME</sequence>
<dbReference type="Proteomes" id="UP001522905">
    <property type="component" value="Unassembled WGS sequence"/>
</dbReference>
<keyword evidence="5" id="KW-1185">Reference proteome</keyword>
<evidence type="ECO:0000256" key="1">
    <source>
        <dbReference type="ARBA" id="ARBA00022857"/>
    </source>
</evidence>